<dbReference type="Pfam" id="PF01764">
    <property type="entry name" value="Lipase_3"/>
    <property type="match status" value="1"/>
</dbReference>
<feature type="compositionally biased region" description="Basic and acidic residues" evidence="1">
    <location>
        <begin position="323"/>
        <end position="337"/>
    </location>
</feature>
<dbReference type="PANTHER" id="PTHR46398">
    <property type="entry name" value="ALPHA/BETA-HYDROLASES SUPERFAMILY PROTEIN"/>
    <property type="match status" value="1"/>
</dbReference>
<accession>A0AAP0EDW8</accession>
<dbReference type="CDD" id="cd00519">
    <property type="entry name" value="Lipase_3"/>
    <property type="match status" value="1"/>
</dbReference>
<dbReference type="Pfam" id="PF03893">
    <property type="entry name" value="Lipase3_N"/>
    <property type="match status" value="1"/>
</dbReference>
<dbReference type="EMBL" id="JBBNAE010000010">
    <property type="protein sequence ID" value="KAK9091551.1"/>
    <property type="molecule type" value="Genomic_DNA"/>
</dbReference>
<dbReference type="Gene3D" id="3.40.50.1820">
    <property type="entry name" value="alpha/beta hydrolase"/>
    <property type="match status" value="1"/>
</dbReference>
<dbReference type="SUPFAM" id="SSF53474">
    <property type="entry name" value="alpha/beta-Hydrolases"/>
    <property type="match status" value="1"/>
</dbReference>
<keyword evidence="5" id="KW-1185">Reference proteome</keyword>
<evidence type="ECO:0000256" key="1">
    <source>
        <dbReference type="SAM" id="MobiDB-lite"/>
    </source>
</evidence>
<feature type="domain" description="Mono-/di-acylglycerol lipase N-terminal" evidence="3">
    <location>
        <begin position="4"/>
        <end position="53"/>
    </location>
</feature>
<dbReference type="InterPro" id="IPR002921">
    <property type="entry name" value="Fungal_lipase-type"/>
</dbReference>
<comment type="caution">
    <text evidence="4">The sequence shown here is derived from an EMBL/GenBank/DDBJ whole genome shotgun (WGS) entry which is preliminary data.</text>
</comment>
<evidence type="ECO:0000259" key="2">
    <source>
        <dbReference type="Pfam" id="PF01764"/>
    </source>
</evidence>
<dbReference type="Proteomes" id="UP001417504">
    <property type="component" value="Unassembled WGS sequence"/>
</dbReference>
<dbReference type="InterPro" id="IPR029058">
    <property type="entry name" value="AB_hydrolase_fold"/>
</dbReference>
<gene>
    <name evidence="4" type="ORF">Sjap_024728</name>
</gene>
<feature type="region of interest" description="Disordered" evidence="1">
    <location>
        <begin position="316"/>
        <end position="342"/>
    </location>
</feature>
<protein>
    <submittedName>
        <fullName evidence="4">Uncharacterized protein</fullName>
    </submittedName>
</protein>
<evidence type="ECO:0000313" key="4">
    <source>
        <dbReference type="EMBL" id="KAK9091551.1"/>
    </source>
</evidence>
<organism evidence="4 5">
    <name type="scientific">Stephania japonica</name>
    <dbReference type="NCBI Taxonomy" id="461633"/>
    <lineage>
        <taxon>Eukaryota</taxon>
        <taxon>Viridiplantae</taxon>
        <taxon>Streptophyta</taxon>
        <taxon>Embryophyta</taxon>
        <taxon>Tracheophyta</taxon>
        <taxon>Spermatophyta</taxon>
        <taxon>Magnoliopsida</taxon>
        <taxon>Ranunculales</taxon>
        <taxon>Menispermaceae</taxon>
        <taxon>Menispermoideae</taxon>
        <taxon>Cissampelideae</taxon>
        <taxon>Stephania</taxon>
    </lineage>
</organism>
<evidence type="ECO:0000259" key="3">
    <source>
        <dbReference type="Pfam" id="PF03893"/>
    </source>
</evidence>
<feature type="domain" description="Fungal lipase-type" evidence="2">
    <location>
        <begin position="104"/>
        <end position="239"/>
    </location>
</feature>
<dbReference type="InterPro" id="IPR005592">
    <property type="entry name" value="Mono/diacylglycerol_lipase_N"/>
</dbReference>
<evidence type="ECO:0000313" key="5">
    <source>
        <dbReference type="Proteomes" id="UP001417504"/>
    </source>
</evidence>
<sequence>MSILEALICLGCTRYICHRCSHGGSHDSATWPLAAGQDFHPIPRICRLIQAVDHADQVKPSSPSDGSYSINLDWVIKRATHEHTQGRVPPYMIYVDHDNKEIILAVRGLNLINDADYKVLLDNRLGMQRLDGGYVHHGLLKAAVWLLEEEAETLRRLWVENGAEYSVVFAGHSLGSGVAALAAMGVANCGEMLGGVPRIKVRCYAVAPVRCVSLGLAEKYADVIQSVVLQDDFLPRTPTPLEDIFKLIFWCGGSIPPEVRTGIPADGEFEHIILSCNATSDHGIYWIEREAEKALQSMNKSSYATVTTAPTQQRFQRPQTLDEGLKTETERVEKEKMPYPGTSEVEPILTAEATAADSCRISESIDTSWVEMVKKLFHGDETQDPDNDANAR</sequence>
<dbReference type="AlphaFoldDB" id="A0AAP0EDW8"/>
<proteinExistence type="predicted"/>
<name>A0AAP0EDW8_9MAGN</name>
<dbReference type="GO" id="GO:0016042">
    <property type="term" value="P:lipid catabolic process"/>
    <property type="evidence" value="ECO:0007669"/>
    <property type="project" value="InterPro"/>
</dbReference>
<dbReference type="PANTHER" id="PTHR46398:SF7">
    <property type="entry name" value="ALPHA_BETA-HYDROLASES SUPERFAMILY PROTEIN"/>
    <property type="match status" value="1"/>
</dbReference>
<reference evidence="4 5" key="1">
    <citation type="submission" date="2024-01" db="EMBL/GenBank/DDBJ databases">
        <title>Genome assemblies of Stephania.</title>
        <authorList>
            <person name="Yang L."/>
        </authorList>
    </citation>
    <scope>NUCLEOTIDE SEQUENCE [LARGE SCALE GENOMIC DNA]</scope>
    <source>
        <strain evidence="4">QJT</strain>
        <tissue evidence="4">Leaf</tissue>
    </source>
</reference>